<evidence type="ECO:0000313" key="4">
    <source>
        <dbReference type="Proteomes" id="UP000346198"/>
    </source>
</evidence>
<evidence type="ECO:0000313" key="3">
    <source>
        <dbReference type="EMBL" id="VGO21900.1"/>
    </source>
</evidence>
<dbReference type="Proteomes" id="UP000346198">
    <property type="component" value="Unassembled WGS sequence"/>
</dbReference>
<dbReference type="SUPFAM" id="SSF51445">
    <property type="entry name" value="(Trans)glycosidases"/>
    <property type="match status" value="1"/>
</dbReference>
<dbReference type="InterPro" id="IPR055235">
    <property type="entry name" value="ASD1_cat"/>
</dbReference>
<dbReference type="Pfam" id="PF22848">
    <property type="entry name" value="ASD1_dom"/>
    <property type="match status" value="1"/>
</dbReference>
<name>A0A6C2UNP1_9BACT</name>
<dbReference type="PANTHER" id="PTHR43576">
    <property type="entry name" value="ALPHA-L-ARABINOFURANOSIDASE C-RELATED"/>
    <property type="match status" value="1"/>
</dbReference>
<organism evidence="3 4">
    <name type="scientific">Pontiella sulfatireligans</name>
    <dbReference type="NCBI Taxonomy" id="2750658"/>
    <lineage>
        <taxon>Bacteria</taxon>
        <taxon>Pseudomonadati</taxon>
        <taxon>Kiritimatiellota</taxon>
        <taxon>Kiritimatiellia</taxon>
        <taxon>Kiritimatiellales</taxon>
        <taxon>Pontiellaceae</taxon>
        <taxon>Pontiella</taxon>
    </lineage>
</organism>
<protein>
    <recommendedName>
        <fullName evidence="2">Alpha-L-arabinofuranosidase 1 catalytic domain-containing protein</fullName>
    </recommendedName>
</protein>
<dbReference type="AlphaFoldDB" id="A0A6C2UNP1"/>
<dbReference type="PANTHER" id="PTHR43576:SF2">
    <property type="entry name" value="INTRACELLULAR EXO-ALPHA-L-ARABINOFURANOSIDASE 2"/>
    <property type="match status" value="1"/>
</dbReference>
<dbReference type="GO" id="GO:0000272">
    <property type="term" value="P:polysaccharide catabolic process"/>
    <property type="evidence" value="ECO:0007669"/>
    <property type="project" value="TreeGrafter"/>
</dbReference>
<keyword evidence="4" id="KW-1185">Reference proteome</keyword>
<dbReference type="EMBL" id="CAAHFH010000002">
    <property type="protein sequence ID" value="VGO21900.1"/>
    <property type="molecule type" value="Genomic_DNA"/>
</dbReference>
<keyword evidence="1" id="KW-0732">Signal</keyword>
<feature type="signal peptide" evidence="1">
    <location>
        <begin position="1"/>
        <end position="41"/>
    </location>
</feature>
<accession>A0A6C2UNP1</accession>
<evidence type="ECO:0000259" key="2">
    <source>
        <dbReference type="Pfam" id="PF22848"/>
    </source>
</evidence>
<feature type="chain" id="PRO_5025511271" description="Alpha-L-arabinofuranosidase 1 catalytic domain-containing protein" evidence="1">
    <location>
        <begin position="42"/>
        <end position="526"/>
    </location>
</feature>
<dbReference type="Gene3D" id="3.20.20.80">
    <property type="entry name" value="Glycosidases"/>
    <property type="match status" value="1"/>
</dbReference>
<evidence type="ECO:0000256" key="1">
    <source>
        <dbReference type="SAM" id="SignalP"/>
    </source>
</evidence>
<proteinExistence type="predicted"/>
<dbReference type="InterPro" id="IPR017853">
    <property type="entry name" value="GH"/>
</dbReference>
<feature type="domain" description="Alpha-L-arabinofuranosidase 1 catalytic" evidence="2">
    <location>
        <begin position="106"/>
        <end position="300"/>
    </location>
</feature>
<gene>
    <name evidence="3" type="ORF">SCARR_03980</name>
</gene>
<dbReference type="RefSeq" id="WP_136063331.1">
    <property type="nucleotide sequence ID" value="NZ_CAAHFH010000002.1"/>
</dbReference>
<reference evidence="3 4" key="1">
    <citation type="submission" date="2019-04" db="EMBL/GenBank/DDBJ databases">
        <authorList>
            <person name="Van Vliet M D."/>
        </authorList>
    </citation>
    <scope>NUCLEOTIDE SEQUENCE [LARGE SCALE GENOMIC DNA]</scope>
    <source>
        <strain evidence="3 4">F21</strain>
    </source>
</reference>
<sequence length="526" mass="59257">MKILLNTRFAQGTKSSKLRALRALVFKTALAPFLLTAPVFAEGEAFEPTSKAQLDAFYSKPERAVSITVRTKEKLHTVNPAFLGINLSYFNTTDDLWNSYGLQAKLKQANVGALRYPGGEETSFFHWKHPGVNGYEDCWDDPSKHGISPGRGRFQTSWVAPEKWNANKSFMDFDEFMATCIALGAEPIVGLNLSSGKKHNRRADGIAEALEWMRCCKEKGYKVKYWFLDNEPWHHEAAHTFSHSEYAEEVLAYGKAIKAEFPDAKLIVNPTSSSKLHADSITQFMQCASSVIDYIDVHWYWAWGKGSLEHWLAHTPLTNEDKWKTPEEIRTYAEDIALIRGAAAKAGFPDIGIVALEWNIAPSDWSQTFNQSLIAVIQAELLMEFAANNVELTGLWPLIWQTSREVWSEQDSFPSIVTSDPPFNETLSLHMYRMLSGIAGKQLVKIESHQDDVVVVATADLLLVINKNPLRRRVTVSHDLPILGNATGEMVGMKHQIVQTIKIQTLEKQLCFFAEPFSFNAIRISQ</sequence>